<gene>
    <name evidence="1" type="ORF">C2857_000058</name>
</gene>
<sequence length="355" mass="39145">MHELNGLDYRDYNFKPFKIMASVQNPQDPQDPQDFGELQALHDCLSVAADITQGHEALSDFTSSGPTTASAGGTTLDDLMAQLNAASNGPGAEVKSSLAPLPQNVTLMPPYTEENALENYNNLMDICSIASLYTSIYNANARNKRGHPEPYDITIPGEAAQAFADMASSGFQVMTGPLAGFFNYASGSVATFDKKMSKTEVHLEFLGELFKGFSLTSPAILQLDGVLKNFMASLKTIRVETSSTNNTVDQTLRVNQVLRLNISGDEKNPIYVFQPRTRIVYMRINASTWHWATNKVEHTSNTFHMVYTVADFDLNVNKWNASKEKFDQVFQTVSGKSMADFAKLVNPSPINPQQK</sequence>
<dbReference type="Proteomes" id="UP000594364">
    <property type="component" value="Chromosome 1"/>
</dbReference>
<keyword evidence="2" id="KW-1185">Reference proteome</keyword>
<dbReference type="OrthoDB" id="4879928at2759"/>
<name>A0A7S9PRD2_EPIFF</name>
<reference evidence="1 2" key="1">
    <citation type="journal article" date="2018" name="PLoS Genet.">
        <title>Repeat elements organise 3D genome structure and mediate transcription in the filamentous fungus Epichloe festucae.</title>
        <authorList>
            <person name="Winter D.J."/>
            <person name="Ganley A.R.D."/>
            <person name="Young C.A."/>
            <person name="Liachko I."/>
            <person name="Schardl C.L."/>
            <person name="Dupont P.Y."/>
            <person name="Berry D."/>
            <person name="Ram A."/>
            <person name="Scott B."/>
            <person name="Cox M.P."/>
        </authorList>
    </citation>
    <scope>NUCLEOTIDE SEQUENCE [LARGE SCALE GENOMIC DNA]</scope>
    <source>
        <strain evidence="1 2">Fl1</strain>
    </source>
</reference>
<dbReference type="AlphaFoldDB" id="A0A7S9PRD2"/>
<accession>A0A7S9PRD2</accession>
<proteinExistence type="predicted"/>
<protein>
    <submittedName>
        <fullName evidence="1">Uncharacterized protein</fullName>
    </submittedName>
</protein>
<organism evidence="1 2">
    <name type="scientific">Epichloe festucae (strain Fl1)</name>
    <dbReference type="NCBI Taxonomy" id="877507"/>
    <lineage>
        <taxon>Eukaryota</taxon>
        <taxon>Fungi</taxon>
        <taxon>Dikarya</taxon>
        <taxon>Ascomycota</taxon>
        <taxon>Pezizomycotina</taxon>
        <taxon>Sordariomycetes</taxon>
        <taxon>Hypocreomycetidae</taxon>
        <taxon>Hypocreales</taxon>
        <taxon>Clavicipitaceae</taxon>
        <taxon>Epichloe</taxon>
    </lineage>
</organism>
<dbReference type="EMBL" id="CP031385">
    <property type="protein sequence ID" value="QPG93468.1"/>
    <property type="molecule type" value="Genomic_DNA"/>
</dbReference>
<evidence type="ECO:0000313" key="1">
    <source>
        <dbReference type="EMBL" id="QPG93468.1"/>
    </source>
</evidence>
<evidence type="ECO:0000313" key="2">
    <source>
        <dbReference type="Proteomes" id="UP000594364"/>
    </source>
</evidence>